<gene>
    <name evidence="7" type="ORF">FE633_04645</name>
</gene>
<evidence type="ECO:0000313" key="7">
    <source>
        <dbReference type="EMBL" id="TLS47322.1"/>
    </source>
</evidence>
<keyword evidence="3 7" id="KW-0347">Helicase</keyword>
<dbReference type="GO" id="GO:0004386">
    <property type="term" value="F:helicase activity"/>
    <property type="evidence" value="ECO:0007669"/>
    <property type="project" value="UniProtKB-KW"/>
</dbReference>
<dbReference type="InterPro" id="IPR001650">
    <property type="entry name" value="Helicase_C-like"/>
</dbReference>
<keyword evidence="2" id="KW-0378">Hydrolase</keyword>
<evidence type="ECO:0000259" key="5">
    <source>
        <dbReference type="PROSITE" id="PS51192"/>
    </source>
</evidence>
<dbReference type="CDD" id="cd17921">
    <property type="entry name" value="DEXHc_Ski2"/>
    <property type="match status" value="1"/>
</dbReference>
<dbReference type="SMART" id="SM00487">
    <property type="entry name" value="DEXDc"/>
    <property type="match status" value="1"/>
</dbReference>
<accession>A0A5R9FTG0</accession>
<keyword evidence="4" id="KW-0067">ATP-binding</keyword>
<reference evidence="7 8" key="1">
    <citation type="submission" date="2019-05" db="EMBL/GenBank/DDBJ databases">
        <title>Streptomyces sp. NEAU-C151, a novel actinomycete isolated from soil.</title>
        <authorList>
            <person name="Han L."/>
            <person name="Jiang H."/>
        </authorList>
    </citation>
    <scope>NUCLEOTIDE SEQUENCE [LARGE SCALE GENOMIC DNA]</scope>
    <source>
        <strain evidence="7 8">NEAU-C151</strain>
    </source>
</reference>
<evidence type="ECO:0000313" key="8">
    <source>
        <dbReference type="Proteomes" id="UP000305906"/>
    </source>
</evidence>
<evidence type="ECO:0000256" key="1">
    <source>
        <dbReference type="ARBA" id="ARBA00022741"/>
    </source>
</evidence>
<protein>
    <submittedName>
        <fullName evidence="7">DEAD/DEAH box helicase</fullName>
    </submittedName>
</protein>
<dbReference type="SMART" id="SM00490">
    <property type="entry name" value="HELICc"/>
    <property type="match status" value="1"/>
</dbReference>
<evidence type="ECO:0000256" key="3">
    <source>
        <dbReference type="ARBA" id="ARBA00022806"/>
    </source>
</evidence>
<name>A0A5R9FTG0_9ACTN</name>
<dbReference type="Pfam" id="PF00270">
    <property type="entry name" value="DEAD"/>
    <property type="match status" value="1"/>
</dbReference>
<organism evidence="7 8">
    <name type="scientific">Streptomyces montanus</name>
    <dbReference type="NCBI Taxonomy" id="2580423"/>
    <lineage>
        <taxon>Bacteria</taxon>
        <taxon>Bacillati</taxon>
        <taxon>Actinomycetota</taxon>
        <taxon>Actinomycetes</taxon>
        <taxon>Kitasatosporales</taxon>
        <taxon>Streptomycetaceae</taxon>
        <taxon>Streptomyces</taxon>
    </lineage>
</organism>
<dbReference type="InterPro" id="IPR014001">
    <property type="entry name" value="Helicase_ATP-bd"/>
</dbReference>
<comment type="caution">
    <text evidence="7">The sequence shown here is derived from an EMBL/GenBank/DDBJ whole genome shotgun (WGS) entry which is preliminary data.</text>
</comment>
<dbReference type="AlphaFoldDB" id="A0A5R9FTG0"/>
<dbReference type="Proteomes" id="UP000305906">
    <property type="component" value="Unassembled WGS sequence"/>
</dbReference>
<dbReference type="GO" id="GO:0003676">
    <property type="term" value="F:nucleic acid binding"/>
    <property type="evidence" value="ECO:0007669"/>
    <property type="project" value="InterPro"/>
</dbReference>
<dbReference type="PROSITE" id="PS51192">
    <property type="entry name" value="HELICASE_ATP_BIND_1"/>
    <property type="match status" value="1"/>
</dbReference>
<proteinExistence type="predicted"/>
<sequence length="1069" mass="116975">MRRRGWVTVADLGWLEGALDPGLVQEAGERAQRVLIGSALRAVHGEVPEGSPNSREAVDFAVDALDLLAWDAIAQDPKAESTRRLCAQMFALARARLPEGDSPEARLELLRTACLGWIADETPLAARLLADVELPSVPDPQEDWESRIRRGAADAWLLLLRKRGWDDLDALDHLVARLRSEQTGAEEPYLSAAGEDARPAAWALAAHYHLLKTAELLAEYLATGSLLRQSRPSRHYGVRERVQSHCDRALEAATASADPDLEVLVRLLTATADQIIDNSLWTVARAVSPEVNAFVASLVDRGRPRPIFEVLPPQRIALAEQGLIRTAHRSVVVSLPTSAGKTLIAQFRILQALNAYDKQRGWVAYIAPNRALVNQVTRRLRRDFADLGIGVERVSPALEFDGLEEDMLTDRGERQFRVLVSTPEKLDLLLRSGWQEKIARPLCLVVADEAHHLGVDERGIKLELLLATVNREAQDAGFLLLTPFIDNGDVIAEWLDSSSRQSVGLSVDWTPNDRILALARRRRASGNGGFQVELEPLVTSRGTLSVPDLLPLDGNRPLRMSWSQAGSPTKLAAATAAILAPRGQTITLAGRPDYAWTIAKSIAGGRPDLTEVSEDLRAVQEVVAEEFGAGFPLVGMLAKGIGIHHRGLPEDIRTVTEFLMESGDLTHLVATTTVAAGVNFPVANVVLASHQYPYGNDMPASDFWNLAGRAGRVEQGEVGLIALAAPDEVRAGQLRAFVSRKVADLNSTLVDMVEKALASLGHLDLHVLAHIPEWSAFVQYLAHTYRQIGDHEEFAEEIEQILRGTLGFQDLRRKDRSWAAELTRSVRVYAERLTGKALTLVDSTGFSWESVEATLGRLSDARIDREVWAQPLFQGDRRPLAQLIGLMLEVPELRKGLAEIAKDHDGRSGDFIARVMQDWVNGATVTQLAADHFKKAGDSDDLKAITKCCQRLFGDMAPTVSWGLSALQSLTLGQEFSTMAPETQRELRNIPSYAFYGVHSEEAIAMRLAGVPRSAAARMATATVGEGGLAGPAEARTRLTTLPEAAWQSALGPKGSAYRRVWRILDGVQ</sequence>
<feature type="domain" description="Helicase ATP-binding" evidence="5">
    <location>
        <begin position="322"/>
        <end position="487"/>
    </location>
</feature>
<evidence type="ECO:0000256" key="4">
    <source>
        <dbReference type="ARBA" id="ARBA00022840"/>
    </source>
</evidence>
<dbReference type="EMBL" id="VBZC01000004">
    <property type="protein sequence ID" value="TLS47322.1"/>
    <property type="molecule type" value="Genomic_DNA"/>
</dbReference>
<keyword evidence="1" id="KW-0547">Nucleotide-binding</keyword>
<dbReference type="InterPro" id="IPR027417">
    <property type="entry name" value="P-loop_NTPase"/>
</dbReference>
<keyword evidence="8" id="KW-1185">Reference proteome</keyword>
<dbReference type="InterPro" id="IPR050474">
    <property type="entry name" value="Hel308_SKI2-like"/>
</dbReference>
<dbReference type="PANTHER" id="PTHR47961:SF6">
    <property type="entry name" value="DNA-DIRECTED DNA POLYMERASE"/>
    <property type="match status" value="1"/>
</dbReference>
<evidence type="ECO:0000256" key="2">
    <source>
        <dbReference type="ARBA" id="ARBA00022801"/>
    </source>
</evidence>
<dbReference type="PANTHER" id="PTHR47961">
    <property type="entry name" value="DNA POLYMERASE THETA, PUTATIVE (AFU_ORTHOLOGUE AFUA_1G05260)-RELATED"/>
    <property type="match status" value="1"/>
</dbReference>
<dbReference type="PROSITE" id="PS51194">
    <property type="entry name" value="HELICASE_CTER"/>
    <property type="match status" value="1"/>
</dbReference>
<dbReference type="GO" id="GO:0016787">
    <property type="term" value="F:hydrolase activity"/>
    <property type="evidence" value="ECO:0007669"/>
    <property type="project" value="UniProtKB-KW"/>
</dbReference>
<feature type="domain" description="Helicase C-terminal" evidence="6">
    <location>
        <begin position="573"/>
        <end position="761"/>
    </location>
</feature>
<dbReference type="GO" id="GO:0005524">
    <property type="term" value="F:ATP binding"/>
    <property type="evidence" value="ECO:0007669"/>
    <property type="project" value="UniProtKB-KW"/>
</dbReference>
<dbReference type="SUPFAM" id="SSF52540">
    <property type="entry name" value="P-loop containing nucleoside triphosphate hydrolases"/>
    <property type="match status" value="1"/>
</dbReference>
<dbReference type="Gene3D" id="3.40.50.300">
    <property type="entry name" value="P-loop containing nucleotide triphosphate hydrolases"/>
    <property type="match status" value="2"/>
</dbReference>
<dbReference type="InterPro" id="IPR011545">
    <property type="entry name" value="DEAD/DEAH_box_helicase_dom"/>
</dbReference>
<evidence type="ECO:0000259" key="6">
    <source>
        <dbReference type="PROSITE" id="PS51194"/>
    </source>
</evidence>